<protein>
    <submittedName>
        <fullName evidence="8">DNA-binding MurR/RpiR family transcriptional regulator</fullName>
    </submittedName>
</protein>
<dbReference type="Gene3D" id="1.10.10.10">
    <property type="entry name" value="Winged helix-like DNA-binding domain superfamily/Winged helix DNA-binding domain"/>
    <property type="match status" value="1"/>
</dbReference>
<dbReference type="Proteomes" id="UP001265700">
    <property type="component" value="Unassembled WGS sequence"/>
</dbReference>
<organism evidence="8 9">
    <name type="scientific">Hydrogenophaga palleronii</name>
    <dbReference type="NCBI Taxonomy" id="65655"/>
    <lineage>
        <taxon>Bacteria</taxon>
        <taxon>Pseudomonadati</taxon>
        <taxon>Pseudomonadota</taxon>
        <taxon>Betaproteobacteria</taxon>
        <taxon>Burkholderiales</taxon>
        <taxon>Comamonadaceae</taxon>
        <taxon>Hydrogenophaga</taxon>
    </lineage>
</organism>
<feature type="domain" description="SIS" evidence="7">
    <location>
        <begin position="135"/>
        <end position="281"/>
    </location>
</feature>
<evidence type="ECO:0000256" key="3">
    <source>
        <dbReference type="ARBA" id="ARBA00023152"/>
    </source>
</evidence>
<dbReference type="PROSITE" id="PS51464">
    <property type="entry name" value="SIS"/>
    <property type="match status" value="1"/>
</dbReference>
<dbReference type="InterPro" id="IPR035472">
    <property type="entry name" value="RpiR-like_SIS"/>
</dbReference>
<accession>A0ABU1WN07</accession>
<dbReference type="CDD" id="cd05013">
    <property type="entry name" value="SIS_RpiR"/>
    <property type="match status" value="1"/>
</dbReference>
<sequence>MTRATTFEAFADAVSEAFPRLSKQQQQIARFVLENPDDLALGTVATVAEATAVQPSALIRFANTLGFAGFTDMQQLFRARLLDRVGTYRDRIESIRRSNGSGAPEAGVLHQFVSNGMADLGTLEDNVKPAELNEAAGLISRARRVQVLAQRRAFPVACYLAYALSQLDIKAQLMDGVGGMLADTLRQMEPGELLLVTSFKNYSQDVVKAAEDARARGITVVAITDFALSPLKPHAHLCFELGQGPDANFRSLVAPLCLAQALVVATGHQLAKTPTTRRQGASPKGAAAADSGRTVRKQGAKK</sequence>
<evidence type="ECO:0000256" key="4">
    <source>
        <dbReference type="ARBA" id="ARBA00023163"/>
    </source>
</evidence>
<dbReference type="InterPro" id="IPR000281">
    <property type="entry name" value="HTH_RpiR"/>
</dbReference>
<dbReference type="InterPro" id="IPR047640">
    <property type="entry name" value="RpiR-like"/>
</dbReference>
<evidence type="ECO:0000313" key="9">
    <source>
        <dbReference type="Proteomes" id="UP001265700"/>
    </source>
</evidence>
<keyword evidence="4" id="KW-0804">Transcription</keyword>
<keyword evidence="9" id="KW-1185">Reference proteome</keyword>
<dbReference type="PANTHER" id="PTHR30514:SF20">
    <property type="entry name" value="TRANSCRIPTIONAL REGULATOR"/>
    <property type="match status" value="1"/>
</dbReference>
<dbReference type="InterPro" id="IPR009057">
    <property type="entry name" value="Homeodomain-like_sf"/>
</dbReference>
<dbReference type="InterPro" id="IPR036388">
    <property type="entry name" value="WH-like_DNA-bd_sf"/>
</dbReference>
<evidence type="ECO:0000259" key="7">
    <source>
        <dbReference type="PROSITE" id="PS51464"/>
    </source>
</evidence>
<dbReference type="Pfam" id="PF01418">
    <property type="entry name" value="HTH_6"/>
    <property type="match status" value="1"/>
</dbReference>
<evidence type="ECO:0000256" key="2">
    <source>
        <dbReference type="ARBA" id="ARBA00023125"/>
    </source>
</evidence>
<proteinExistence type="predicted"/>
<evidence type="ECO:0000259" key="6">
    <source>
        <dbReference type="PROSITE" id="PS51071"/>
    </source>
</evidence>
<dbReference type="EMBL" id="JAVDWU010000005">
    <property type="protein sequence ID" value="MDR7150681.1"/>
    <property type="molecule type" value="Genomic_DNA"/>
</dbReference>
<keyword evidence="1" id="KW-0805">Transcription regulation</keyword>
<gene>
    <name evidence="8" type="ORF">J2W49_002644</name>
</gene>
<evidence type="ECO:0000313" key="8">
    <source>
        <dbReference type="EMBL" id="MDR7150681.1"/>
    </source>
</evidence>
<dbReference type="RefSeq" id="WP_310316609.1">
    <property type="nucleotide sequence ID" value="NZ_JAVDWU010000005.1"/>
</dbReference>
<evidence type="ECO:0000256" key="1">
    <source>
        <dbReference type="ARBA" id="ARBA00023015"/>
    </source>
</evidence>
<comment type="caution">
    <text evidence="8">The sequence shown here is derived from an EMBL/GenBank/DDBJ whole genome shotgun (WGS) entry which is preliminary data.</text>
</comment>
<dbReference type="GO" id="GO:0003677">
    <property type="term" value="F:DNA binding"/>
    <property type="evidence" value="ECO:0007669"/>
    <property type="project" value="UniProtKB-KW"/>
</dbReference>
<keyword evidence="2 8" id="KW-0238">DNA-binding</keyword>
<reference evidence="8 9" key="1">
    <citation type="submission" date="2023-07" db="EMBL/GenBank/DDBJ databases">
        <title>Sorghum-associated microbial communities from plants grown in Nebraska, USA.</title>
        <authorList>
            <person name="Schachtman D."/>
        </authorList>
    </citation>
    <scope>NUCLEOTIDE SEQUENCE [LARGE SCALE GENOMIC DNA]</scope>
    <source>
        <strain evidence="8 9">4249</strain>
    </source>
</reference>
<dbReference type="Gene3D" id="3.40.50.10490">
    <property type="entry name" value="Glucose-6-phosphate isomerase like protein, domain 1"/>
    <property type="match status" value="1"/>
</dbReference>
<name>A0ABU1WN07_9BURK</name>
<feature type="region of interest" description="Disordered" evidence="5">
    <location>
        <begin position="271"/>
        <end position="302"/>
    </location>
</feature>
<evidence type="ECO:0000256" key="5">
    <source>
        <dbReference type="SAM" id="MobiDB-lite"/>
    </source>
</evidence>
<dbReference type="InterPro" id="IPR046348">
    <property type="entry name" value="SIS_dom_sf"/>
</dbReference>
<dbReference type="Pfam" id="PF01380">
    <property type="entry name" value="SIS"/>
    <property type="match status" value="1"/>
</dbReference>
<dbReference type="InterPro" id="IPR001347">
    <property type="entry name" value="SIS_dom"/>
</dbReference>
<dbReference type="SUPFAM" id="SSF53697">
    <property type="entry name" value="SIS domain"/>
    <property type="match status" value="1"/>
</dbReference>
<dbReference type="PROSITE" id="PS51071">
    <property type="entry name" value="HTH_RPIR"/>
    <property type="match status" value="1"/>
</dbReference>
<keyword evidence="3" id="KW-0324">Glycolysis</keyword>
<dbReference type="SUPFAM" id="SSF46689">
    <property type="entry name" value="Homeodomain-like"/>
    <property type="match status" value="1"/>
</dbReference>
<dbReference type="PANTHER" id="PTHR30514">
    <property type="entry name" value="GLUCOKINASE"/>
    <property type="match status" value="1"/>
</dbReference>
<feature type="domain" description="HTH rpiR-type" evidence="6">
    <location>
        <begin position="8"/>
        <end position="84"/>
    </location>
</feature>